<evidence type="ECO:0000313" key="7">
    <source>
        <dbReference type="EMBL" id="MBT1445367.1"/>
    </source>
</evidence>
<comment type="caution">
    <text evidence="7">The sequence shown here is derived from an EMBL/GenBank/DDBJ whole genome shotgun (WGS) entry which is preliminary data.</text>
</comment>
<protein>
    <submittedName>
        <fullName evidence="7">DUF1232 domain-containing protein</fullName>
    </submittedName>
</protein>
<keyword evidence="3" id="KW-1133">Transmembrane helix</keyword>
<evidence type="ECO:0000256" key="2">
    <source>
        <dbReference type="ARBA" id="ARBA00022692"/>
    </source>
</evidence>
<feature type="region of interest" description="Disordered" evidence="5">
    <location>
        <begin position="112"/>
        <end position="136"/>
    </location>
</feature>
<sequence>MAENEYSENGFWRKVRDFARQAGREVIEKALWLYYAAQRPETPAWAKTVIFGALGYFITPVDAIPDLTPLMGFSDDLGALAAALTMVAVFIDDNSRSKAAEKVDAWFGAEGASASEVKAESKSESKSKSKPELDAE</sequence>
<dbReference type="Proteomes" id="UP001195903">
    <property type="component" value="Unassembled WGS sequence"/>
</dbReference>
<dbReference type="Pfam" id="PF06803">
    <property type="entry name" value="DUF1232"/>
    <property type="match status" value="1"/>
</dbReference>
<gene>
    <name evidence="7" type="ORF">KJI95_12630</name>
</gene>
<evidence type="ECO:0000313" key="8">
    <source>
        <dbReference type="Proteomes" id="UP001195903"/>
    </source>
</evidence>
<proteinExistence type="predicted"/>
<evidence type="ECO:0000256" key="4">
    <source>
        <dbReference type="ARBA" id="ARBA00023136"/>
    </source>
</evidence>
<reference evidence="7 8" key="1">
    <citation type="submission" date="2021-05" db="EMBL/GenBank/DDBJ databases">
        <title>Shewanella sp. JM162201.</title>
        <authorList>
            <person name="Xu S."/>
            <person name="Li A."/>
        </authorList>
    </citation>
    <scope>NUCLEOTIDE SEQUENCE [LARGE SCALE GENOMIC DNA]</scope>
    <source>
        <strain evidence="7 8">JM162201</strain>
    </source>
</reference>
<comment type="subcellular location">
    <subcellularLocation>
        <location evidence="1">Endomembrane system</location>
        <topology evidence="1">Multi-pass membrane protein</topology>
    </subcellularLocation>
</comment>
<organism evidence="7 8">
    <name type="scientific">Shewanella jiangmenensis</name>
    <dbReference type="NCBI Taxonomy" id="2837387"/>
    <lineage>
        <taxon>Bacteria</taxon>
        <taxon>Pseudomonadati</taxon>
        <taxon>Pseudomonadota</taxon>
        <taxon>Gammaproteobacteria</taxon>
        <taxon>Alteromonadales</taxon>
        <taxon>Shewanellaceae</taxon>
        <taxon>Shewanella</taxon>
    </lineage>
</organism>
<accession>A0ABS5V6C0</accession>
<keyword evidence="4" id="KW-0472">Membrane</keyword>
<keyword evidence="2" id="KW-0812">Transmembrane</keyword>
<dbReference type="EMBL" id="JAHEPS010000004">
    <property type="protein sequence ID" value="MBT1445367.1"/>
    <property type="molecule type" value="Genomic_DNA"/>
</dbReference>
<feature type="compositionally biased region" description="Basic and acidic residues" evidence="5">
    <location>
        <begin position="117"/>
        <end position="136"/>
    </location>
</feature>
<evidence type="ECO:0000259" key="6">
    <source>
        <dbReference type="Pfam" id="PF06803"/>
    </source>
</evidence>
<evidence type="ECO:0000256" key="1">
    <source>
        <dbReference type="ARBA" id="ARBA00004127"/>
    </source>
</evidence>
<feature type="domain" description="DUF1232" evidence="6">
    <location>
        <begin position="46"/>
        <end position="81"/>
    </location>
</feature>
<name>A0ABS5V6C0_9GAMM</name>
<evidence type="ECO:0000256" key="3">
    <source>
        <dbReference type="ARBA" id="ARBA00022989"/>
    </source>
</evidence>
<dbReference type="InterPro" id="IPR010652">
    <property type="entry name" value="DUF1232"/>
</dbReference>
<evidence type="ECO:0000256" key="5">
    <source>
        <dbReference type="SAM" id="MobiDB-lite"/>
    </source>
</evidence>
<keyword evidence="8" id="KW-1185">Reference proteome</keyword>